<dbReference type="AlphaFoldDB" id="A0A3R8Q279"/>
<sequence length="198" mass="20845">MRCAGTSWLVHALGLGQNPVRRRVDRLVAVALLLVLVAGVIGAPVLAVSWGQAEYAAQQREAAVLASSQRVVDAVVLTDPDEVGSEAGGDVSSRADVRWTSHSGLPRVERAEVPPGSDVGEHVPLWVDAADHAAPAPPSDTTIRASAVGTSIGVLALGLLACAGLMKAVRVAGDAWAQRRWAREWERVEQEWSDPGRG</sequence>
<dbReference type="PANTHER" id="PTHR42305">
    <property type="entry name" value="MEMBRANE PROTEIN RV1733C-RELATED"/>
    <property type="match status" value="1"/>
</dbReference>
<dbReference type="InterPro" id="IPR039708">
    <property type="entry name" value="MT1774/Rv1733c-like"/>
</dbReference>
<evidence type="ECO:0000313" key="2">
    <source>
        <dbReference type="EMBL" id="RRO16941.1"/>
    </source>
</evidence>
<keyword evidence="3" id="KW-1185">Reference proteome</keyword>
<evidence type="ECO:0000313" key="3">
    <source>
        <dbReference type="Proteomes" id="UP000274515"/>
    </source>
</evidence>
<proteinExistence type="predicted"/>
<protein>
    <recommendedName>
        <fullName evidence="4">Transmembrane protein</fullName>
    </recommendedName>
</protein>
<dbReference type="PANTHER" id="PTHR42305:SF1">
    <property type="entry name" value="MEMBRANE PROTEIN RV1733C-RELATED"/>
    <property type="match status" value="1"/>
</dbReference>
<evidence type="ECO:0008006" key="4">
    <source>
        <dbReference type="Google" id="ProtNLM"/>
    </source>
</evidence>
<reference evidence="2 3" key="1">
    <citation type="submission" date="2018-11" db="EMBL/GenBank/DDBJ databases">
        <title>Saccharopolyspora rhizosphaerae sp. nov., an actinomycete isolated from rhizosphere soil in Thailand.</title>
        <authorList>
            <person name="Intra B."/>
            <person name="Euanorasetr J."/>
            <person name="Take A."/>
            <person name="Inahashi Y."/>
            <person name="Mori M."/>
            <person name="Panbangred W."/>
            <person name="Matsumoto A."/>
        </authorList>
    </citation>
    <scope>NUCLEOTIDE SEQUENCE [LARGE SCALE GENOMIC DNA]</scope>
    <source>
        <strain evidence="2 3">H219</strain>
    </source>
</reference>
<feature type="transmembrane region" description="Helical" evidence="1">
    <location>
        <begin position="27"/>
        <end position="50"/>
    </location>
</feature>
<evidence type="ECO:0000256" key="1">
    <source>
        <dbReference type="SAM" id="Phobius"/>
    </source>
</evidence>
<accession>A0A3R8Q279</accession>
<gene>
    <name evidence="2" type="ORF">EIL87_11700</name>
</gene>
<keyword evidence="1" id="KW-0812">Transmembrane</keyword>
<dbReference type="Proteomes" id="UP000274515">
    <property type="component" value="Unassembled WGS sequence"/>
</dbReference>
<comment type="caution">
    <text evidence="2">The sequence shown here is derived from an EMBL/GenBank/DDBJ whole genome shotgun (WGS) entry which is preliminary data.</text>
</comment>
<dbReference type="OrthoDB" id="3579868at2"/>
<keyword evidence="1" id="KW-0472">Membrane</keyword>
<dbReference type="RefSeq" id="WP_125090267.1">
    <property type="nucleotide sequence ID" value="NZ_RSAA01000010.1"/>
</dbReference>
<keyword evidence="1" id="KW-1133">Transmembrane helix</keyword>
<name>A0A3R8Q279_9PSEU</name>
<dbReference type="EMBL" id="RSAA01000010">
    <property type="protein sequence ID" value="RRO16941.1"/>
    <property type="molecule type" value="Genomic_DNA"/>
</dbReference>
<organism evidence="2 3">
    <name type="scientific">Saccharopolyspora rhizosphaerae</name>
    <dbReference type="NCBI Taxonomy" id="2492662"/>
    <lineage>
        <taxon>Bacteria</taxon>
        <taxon>Bacillati</taxon>
        <taxon>Actinomycetota</taxon>
        <taxon>Actinomycetes</taxon>
        <taxon>Pseudonocardiales</taxon>
        <taxon>Pseudonocardiaceae</taxon>
        <taxon>Saccharopolyspora</taxon>
    </lineage>
</organism>